<feature type="transmembrane region" description="Helical" evidence="10">
    <location>
        <begin position="12"/>
        <end position="32"/>
    </location>
</feature>
<protein>
    <recommendedName>
        <fullName evidence="2">histidine kinase</fullName>
        <ecNumber evidence="2">2.7.13.3</ecNumber>
    </recommendedName>
</protein>
<dbReference type="STRING" id="1235591.CAK95_08800"/>
<dbReference type="SMART" id="SM00387">
    <property type="entry name" value="HATPase_c"/>
    <property type="match status" value="1"/>
</dbReference>
<dbReference type="CDD" id="cd17546">
    <property type="entry name" value="REC_hyHK_CKI1_RcsC-like"/>
    <property type="match status" value="1"/>
</dbReference>
<feature type="modified residue" description="4-aspartylphosphate" evidence="9">
    <location>
        <position position="571"/>
    </location>
</feature>
<dbReference type="InterPro" id="IPR001789">
    <property type="entry name" value="Sig_transdc_resp-reg_receiver"/>
</dbReference>
<dbReference type="InterPro" id="IPR004358">
    <property type="entry name" value="Sig_transdc_His_kin-like_C"/>
</dbReference>
<dbReference type="EC" id="2.7.13.3" evidence="2"/>
<reference evidence="13 14" key="1">
    <citation type="submission" date="2017-05" db="EMBL/GenBank/DDBJ databases">
        <title>Full genome sequence of Pseudorhodoplanes sinuspersici.</title>
        <authorList>
            <person name="Dastgheib S.M.M."/>
            <person name="Shavandi M."/>
            <person name="Tirandaz H."/>
        </authorList>
    </citation>
    <scope>NUCLEOTIDE SEQUENCE [LARGE SCALE GENOMIC DNA]</scope>
    <source>
        <strain evidence="13 14">RIPI110</strain>
    </source>
</reference>
<evidence type="ECO:0000256" key="2">
    <source>
        <dbReference type="ARBA" id="ARBA00012438"/>
    </source>
</evidence>
<dbReference type="SMART" id="SM00388">
    <property type="entry name" value="HisKA"/>
    <property type="match status" value="1"/>
</dbReference>
<evidence type="ECO:0000256" key="9">
    <source>
        <dbReference type="PROSITE-ProRule" id="PRU00169"/>
    </source>
</evidence>
<keyword evidence="10" id="KW-0812">Transmembrane</keyword>
<evidence type="ECO:0000313" key="13">
    <source>
        <dbReference type="EMBL" id="ARQ02841.1"/>
    </source>
</evidence>
<keyword evidence="10" id="KW-0472">Membrane</keyword>
<dbReference type="AlphaFoldDB" id="A0A1W7A0D6"/>
<dbReference type="SUPFAM" id="SSF55874">
    <property type="entry name" value="ATPase domain of HSP90 chaperone/DNA topoisomerase II/histidine kinase"/>
    <property type="match status" value="1"/>
</dbReference>
<dbReference type="FunFam" id="1.10.287.130:FF:000002">
    <property type="entry name" value="Two-component osmosensing histidine kinase"/>
    <property type="match status" value="1"/>
</dbReference>
<dbReference type="GO" id="GO:0005524">
    <property type="term" value="F:ATP binding"/>
    <property type="evidence" value="ECO:0007669"/>
    <property type="project" value="UniProtKB-KW"/>
</dbReference>
<dbReference type="KEGG" id="psin:CAK95_08800"/>
<keyword evidence="10" id="KW-1133">Transmembrane helix</keyword>
<keyword evidence="14" id="KW-1185">Reference proteome</keyword>
<name>A0A1W7A0D6_9HYPH</name>
<feature type="modified residue" description="4-aspartylphosphate" evidence="9">
    <location>
        <position position="429"/>
    </location>
</feature>
<dbReference type="SUPFAM" id="SSF52172">
    <property type="entry name" value="CheY-like"/>
    <property type="match status" value="2"/>
</dbReference>
<evidence type="ECO:0000256" key="4">
    <source>
        <dbReference type="ARBA" id="ARBA00022679"/>
    </source>
</evidence>
<evidence type="ECO:0000256" key="3">
    <source>
        <dbReference type="ARBA" id="ARBA00022553"/>
    </source>
</evidence>
<feature type="domain" description="Histidine kinase" evidence="11">
    <location>
        <begin position="144"/>
        <end position="361"/>
    </location>
</feature>
<dbReference type="Pfam" id="PF00512">
    <property type="entry name" value="HisKA"/>
    <property type="match status" value="1"/>
</dbReference>
<feature type="domain" description="Response regulatory" evidence="12">
    <location>
        <begin position="380"/>
        <end position="491"/>
    </location>
</feature>
<sequence>MNGVRVRSLLFRFTRMAFLLLAGFWVVTGFMIGATSGVVTYDPAAFAIGISGLFAIACVALAVLLYRNRQLRADVRQTKQHNEELSDRIWHMHEADERTRAFLVSQDEMIGQRSRESALTESALAEARDQAEAASRAKSRFLATVSHEIRTPLNGIIGMADLLLDTRLTPEQTTYTRAVKTSGETLLSLIEEILDFSKIEAGRIDLEARPFALGAMIEDVAELLATRAQAKGLEIASDIDERLPARVIGDQTRLRQVLMNLAGNAIKFTDKGGVAIVVEPGALPGEVLFKVQDTGVGITPDEQAKIFREFEQGEAGIGHADGTGLGLAISKRIVEGMQGRISVESVPGEGALFEVAVPLPAPDEADETKTFAAPALAGRTVMIVAPSSIEAPLIARRLTRWGARVAIAPNEAVAMALLPEQDWSAILIDHAVSADAIGTLLAATRSVPCRLVTITPAARSELDGLKANGFTGYLVKPVRAASLAERMRLNSDGFAKLSDSLPTDAPHGRRDHSKGLSILVAEDNEINALLTRALLQKLDHRPTVVASGDAAMDSFLAAHTAGEPFDLILMDLRMSGIDGLEATRRIRALEGASGARHTPIVALTANVSADIRDACMAAGMDNFLTKPLDREKLAAIVEIYPRAMAA</sequence>
<keyword evidence="8" id="KW-0902">Two-component regulatory system</keyword>
<dbReference type="GO" id="GO:0000155">
    <property type="term" value="F:phosphorelay sensor kinase activity"/>
    <property type="evidence" value="ECO:0007669"/>
    <property type="project" value="InterPro"/>
</dbReference>
<feature type="transmembrane region" description="Helical" evidence="10">
    <location>
        <begin position="44"/>
        <end position="66"/>
    </location>
</feature>
<dbReference type="FunFam" id="3.30.565.10:FF:000078">
    <property type="entry name" value="Two-component sensor histidine kinase"/>
    <property type="match status" value="1"/>
</dbReference>
<dbReference type="Pfam" id="PF02518">
    <property type="entry name" value="HATPase_c"/>
    <property type="match status" value="1"/>
</dbReference>
<dbReference type="InterPro" id="IPR005467">
    <property type="entry name" value="His_kinase_dom"/>
</dbReference>
<dbReference type="InterPro" id="IPR003594">
    <property type="entry name" value="HATPase_dom"/>
</dbReference>
<evidence type="ECO:0000256" key="10">
    <source>
        <dbReference type="SAM" id="Phobius"/>
    </source>
</evidence>
<keyword evidence="5" id="KW-0547">Nucleotide-binding</keyword>
<dbReference type="PANTHER" id="PTHR45339">
    <property type="entry name" value="HYBRID SIGNAL TRANSDUCTION HISTIDINE KINASE J"/>
    <property type="match status" value="1"/>
</dbReference>
<accession>A0A1W7A0D6</accession>
<gene>
    <name evidence="13" type="ORF">CAK95_08800</name>
</gene>
<evidence type="ECO:0000259" key="11">
    <source>
        <dbReference type="PROSITE" id="PS50109"/>
    </source>
</evidence>
<evidence type="ECO:0000256" key="5">
    <source>
        <dbReference type="ARBA" id="ARBA00022741"/>
    </source>
</evidence>
<keyword evidence="6" id="KW-0418">Kinase</keyword>
<dbReference type="Proteomes" id="UP000194137">
    <property type="component" value="Chromosome"/>
</dbReference>
<feature type="domain" description="Response regulatory" evidence="12">
    <location>
        <begin position="517"/>
        <end position="641"/>
    </location>
</feature>
<dbReference type="CDD" id="cd00082">
    <property type="entry name" value="HisKA"/>
    <property type="match status" value="1"/>
</dbReference>
<dbReference type="InterPro" id="IPR036890">
    <property type="entry name" value="HATPase_C_sf"/>
</dbReference>
<dbReference type="PANTHER" id="PTHR45339:SF1">
    <property type="entry name" value="HYBRID SIGNAL TRANSDUCTION HISTIDINE KINASE J"/>
    <property type="match status" value="1"/>
</dbReference>
<dbReference type="EMBL" id="CP021112">
    <property type="protein sequence ID" value="ARQ02841.1"/>
    <property type="molecule type" value="Genomic_DNA"/>
</dbReference>
<evidence type="ECO:0000256" key="6">
    <source>
        <dbReference type="ARBA" id="ARBA00022777"/>
    </source>
</evidence>
<dbReference type="OrthoDB" id="9801651at2"/>
<dbReference type="Gene3D" id="1.10.287.130">
    <property type="match status" value="1"/>
</dbReference>
<organism evidence="13 14">
    <name type="scientific">Pseudorhodoplanes sinuspersici</name>
    <dbReference type="NCBI Taxonomy" id="1235591"/>
    <lineage>
        <taxon>Bacteria</taxon>
        <taxon>Pseudomonadati</taxon>
        <taxon>Pseudomonadota</taxon>
        <taxon>Alphaproteobacteria</taxon>
        <taxon>Hyphomicrobiales</taxon>
        <taxon>Pseudorhodoplanes</taxon>
    </lineage>
</organism>
<proteinExistence type="predicted"/>
<dbReference type="InterPro" id="IPR003661">
    <property type="entry name" value="HisK_dim/P_dom"/>
</dbReference>
<dbReference type="SUPFAM" id="SSF47384">
    <property type="entry name" value="Homodimeric domain of signal transducing histidine kinase"/>
    <property type="match status" value="1"/>
</dbReference>
<dbReference type="InterPro" id="IPR011006">
    <property type="entry name" value="CheY-like_superfamily"/>
</dbReference>
<dbReference type="Pfam" id="PF00072">
    <property type="entry name" value="Response_reg"/>
    <property type="match status" value="1"/>
</dbReference>
<dbReference type="PROSITE" id="PS50110">
    <property type="entry name" value="RESPONSE_REGULATORY"/>
    <property type="match status" value="2"/>
</dbReference>
<dbReference type="SMART" id="SM00448">
    <property type="entry name" value="REC"/>
    <property type="match status" value="2"/>
</dbReference>
<dbReference type="InterPro" id="IPR036097">
    <property type="entry name" value="HisK_dim/P_sf"/>
</dbReference>
<keyword evidence="4" id="KW-0808">Transferase</keyword>
<comment type="catalytic activity">
    <reaction evidence="1">
        <text>ATP + protein L-histidine = ADP + protein N-phospho-L-histidine.</text>
        <dbReference type="EC" id="2.7.13.3"/>
    </reaction>
</comment>
<keyword evidence="3 9" id="KW-0597">Phosphoprotein</keyword>
<evidence type="ECO:0000256" key="1">
    <source>
        <dbReference type="ARBA" id="ARBA00000085"/>
    </source>
</evidence>
<evidence type="ECO:0000256" key="8">
    <source>
        <dbReference type="ARBA" id="ARBA00023012"/>
    </source>
</evidence>
<evidence type="ECO:0000313" key="14">
    <source>
        <dbReference type="Proteomes" id="UP000194137"/>
    </source>
</evidence>
<dbReference type="Gene3D" id="3.30.565.10">
    <property type="entry name" value="Histidine kinase-like ATPase, C-terminal domain"/>
    <property type="match status" value="1"/>
</dbReference>
<dbReference type="CDD" id="cd16922">
    <property type="entry name" value="HATPase_EvgS-ArcB-TorS-like"/>
    <property type="match status" value="1"/>
</dbReference>
<dbReference type="PRINTS" id="PR00344">
    <property type="entry name" value="BCTRLSENSOR"/>
</dbReference>
<dbReference type="PROSITE" id="PS50109">
    <property type="entry name" value="HIS_KIN"/>
    <property type="match status" value="1"/>
</dbReference>
<dbReference type="Gene3D" id="3.40.50.2300">
    <property type="match status" value="2"/>
</dbReference>
<evidence type="ECO:0000259" key="12">
    <source>
        <dbReference type="PROSITE" id="PS50110"/>
    </source>
</evidence>
<evidence type="ECO:0000256" key="7">
    <source>
        <dbReference type="ARBA" id="ARBA00022840"/>
    </source>
</evidence>
<keyword evidence="7" id="KW-0067">ATP-binding</keyword>